<comment type="caution">
    <text evidence="6">The sequence shown here is derived from an EMBL/GenBank/DDBJ whole genome shotgun (WGS) entry which is preliminary data.</text>
</comment>
<dbReference type="AlphaFoldDB" id="A0A9N9JYN6"/>
<keyword evidence="2" id="KW-0547">Nucleotide-binding</keyword>
<name>A0A9N9JYN6_9GLOM</name>
<dbReference type="Gene3D" id="1.10.510.10">
    <property type="entry name" value="Transferase(Phosphotransferase) domain 1"/>
    <property type="match status" value="1"/>
</dbReference>
<dbReference type="EMBL" id="CAJVPZ010073339">
    <property type="protein sequence ID" value="CAG8802207.1"/>
    <property type="molecule type" value="Genomic_DNA"/>
</dbReference>
<protein>
    <submittedName>
        <fullName evidence="6">10854_t:CDS:1</fullName>
    </submittedName>
</protein>
<organism evidence="6 7">
    <name type="scientific">Racocetra fulgida</name>
    <dbReference type="NCBI Taxonomy" id="60492"/>
    <lineage>
        <taxon>Eukaryota</taxon>
        <taxon>Fungi</taxon>
        <taxon>Fungi incertae sedis</taxon>
        <taxon>Mucoromycota</taxon>
        <taxon>Glomeromycotina</taxon>
        <taxon>Glomeromycetes</taxon>
        <taxon>Diversisporales</taxon>
        <taxon>Gigasporaceae</taxon>
        <taxon>Racocetra</taxon>
    </lineage>
</organism>
<dbReference type="InterPro" id="IPR000719">
    <property type="entry name" value="Prot_kinase_dom"/>
</dbReference>
<feature type="domain" description="Protein kinase" evidence="5">
    <location>
        <begin position="1"/>
        <end position="130"/>
    </location>
</feature>
<dbReference type="OrthoDB" id="10261027at2759"/>
<keyword evidence="4" id="KW-0067">ATP-binding</keyword>
<dbReference type="SMART" id="SM00219">
    <property type="entry name" value="TyrKc"/>
    <property type="match status" value="1"/>
</dbReference>
<keyword evidence="3" id="KW-0418">Kinase</keyword>
<dbReference type="Proteomes" id="UP000789396">
    <property type="component" value="Unassembled WGS sequence"/>
</dbReference>
<keyword evidence="7" id="KW-1185">Reference proteome</keyword>
<sequence>GNILIGQKNIPAIADLGISKPVDASSDDNAIYGVIPYVAPEVLKRGKFTQASDIYSFGMIMWEVISGCRPFSDRKHDEHLILDILNGFRPEIPTNTPQDFVKLMEKCWHSDSEKRKFKDYRGNLSMRTYFLGRELDELIIKARRGEIKFPENKDTSILPTKINEQAIYS</sequence>
<proteinExistence type="predicted"/>
<dbReference type="PANTHER" id="PTHR44329:SF288">
    <property type="entry name" value="MITOGEN-ACTIVATED PROTEIN KINASE KINASE KINASE 20"/>
    <property type="match status" value="1"/>
</dbReference>
<dbReference type="InterPro" id="IPR020635">
    <property type="entry name" value="Tyr_kinase_cat_dom"/>
</dbReference>
<accession>A0A9N9JYN6</accession>
<dbReference type="SUPFAM" id="SSF56112">
    <property type="entry name" value="Protein kinase-like (PK-like)"/>
    <property type="match status" value="1"/>
</dbReference>
<gene>
    <name evidence="6" type="ORF">RFULGI_LOCUS17854</name>
</gene>
<dbReference type="GO" id="GO:0004674">
    <property type="term" value="F:protein serine/threonine kinase activity"/>
    <property type="evidence" value="ECO:0007669"/>
    <property type="project" value="TreeGrafter"/>
</dbReference>
<evidence type="ECO:0000256" key="2">
    <source>
        <dbReference type="ARBA" id="ARBA00022741"/>
    </source>
</evidence>
<dbReference type="Pfam" id="PF07714">
    <property type="entry name" value="PK_Tyr_Ser-Thr"/>
    <property type="match status" value="1"/>
</dbReference>
<feature type="non-terminal residue" evidence="6">
    <location>
        <position position="1"/>
    </location>
</feature>
<dbReference type="PANTHER" id="PTHR44329">
    <property type="entry name" value="SERINE/THREONINE-PROTEIN KINASE TNNI3K-RELATED"/>
    <property type="match status" value="1"/>
</dbReference>
<dbReference type="InterPro" id="IPR001245">
    <property type="entry name" value="Ser-Thr/Tyr_kinase_cat_dom"/>
</dbReference>
<dbReference type="InterPro" id="IPR051681">
    <property type="entry name" value="Ser/Thr_Kinases-Pseudokinases"/>
</dbReference>
<evidence type="ECO:0000313" key="7">
    <source>
        <dbReference type="Proteomes" id="UP000789396"/>
    </source>
</evidence>
<dbReference type="InterPro" id="IPR011009">
    <property type="entry name" value="Kinase-like_dom_sf"/>
</dbReference>
<dbReference type="GO" id="GO:0004713">
    <property type="term" value="F:protein tyrosine kinase activity"/>
    <property type="evidence" value="ECO:0007669"/>
    <property type="project" value="InterPro"/>
</dbReference>
<keyword evidence="1" id="KW-0808">Transferase</keyword>
<reference evidence="6" key="1">
    <citation type="submission" date="2021-06" db="EMBL/GenBank/DDBJ databases">
        <authorList>
            <person name="Kallberg Y."/>
            <person name="Tangrot J."/>
            <person name="Rosling A."/>
        </authorList>
    </citation>
    <scope>NUCLEOTIDE SEQUENCE</scope>
    <source>
        <strain evidence="6">IN212</strain>
    </source>
</reference>
<dbReference type="GO" id="GO:0005524">
    <property type="term" value="F:ATP binding"/>
    <property type="evidence" value="ECO:0007669"/>
    <property type="project" value="UniProtKB-KW"/>
</dbReference>
<evidence type="ECO:0000256" key="1">
    <source>
        <dbReference type="ARBA" id="ARBA00022679"/>
    </source>
</evidence>
<evidence type="ECO:0000313" key="6">
    <source>
        <dbReference type="EMBL" id="CAG8802207.1"/>
    </source>
</evidence>
<evidence type="ECO:0000259" key="5">
    <source>
        <dbReference type="PROSITE" id="PS50011"/>
    </source>
</evidence>
<feature type="non-terminal residue" evidence="6">
    <location>
        <position position="169"/>
    </location>
</feature>
<dbReference type="PROSITE" id="PS50011">
    <property type="entry name" value="PROTEIN_KINASE_DOM"/>
    <property type="match status" value="1"/>
</dbReference>
<evidence type="ECO:0000256" key="3">
    <source>
        <dbReference type="ARBA" id="ARBA00022777"/>
    </source>
</evidence>
<evidence type="ECO:0000256" key="4">
    <source>
        <dbReference type="ARBA" id="ARBA00022840"/>
    </source>
</evidence>